<reference evidence="1" key="2">
    <citation type="submission" date="2022-01" db="EMBL/GenBank/DDBJ databases">
        <authorList>
            <person name="Yamashiro T."/>
            <person name="Shiraishi A."/>
            <person name="Satake H."/>
            <person name="Nakayama K."/>
        </authorList>
    </citation>
    <scope>NUCLEOTIDE SEQUENCE</scope>
</reference>
<evidence type="ECO:0000313" key="2">
    <source>
        <dbReference type="Proteomes" id="UP001151760"/>
    </source>
</evidence>
<dbReference type="InterPro" id="IPR021109">
    <property type="entry name" value="Peptidase_aspartic_dom_sf"/>
</dbReference>
<dbReference type="EMBL" id="BQNB010009236">
    <property type="protein sequence ID" value="GJS60654.1"/>
    <property type="molecule type" value="Genomic_DNA"/>
</dbReference>
<dbReference type="GO" id="GO:0003964">
    <property type="term" value="F:RNA-directed DNA polymerase activity"/>
    <property type="evidence" value="ECO:0007669"/>
    <property type="project" value="UniProtKB-KW"/>
</dbReference>
<dbReference type="Gene3D" id="3.30.70.270">
    <property type="match status" value="1"/>
</dbReference>
<feature type="non-terminal residue" evidence="1">
    <location>
        <position position="1"/>
    </location>
</feature>
<accession>A0ABQ4X643</accession>
<evidence type="ECO:0000313" key="1">
    <source>
        <dbReference type="EMBL" id="GJS60654.1"/>
    </source>
</evidence>
<organism evidence="1 2">
    <name type="scientific">Tanacetum coccineum</name>
    <dbReference type="NCBI Taxonomy" id="301880"/>
    <lineage>
        <taxon>Eukaryota</taxon>
        <taxon>Viridiplantae</taxon>
        <taxon>Streptophyta</taxon>
        <taxon>Embryophyta</taxon>
        <taxon>Tracheophyta</taxon>
        <taxon>Spermatophyta</taxon>
        <taxon>Magnoliopsida</taxon>
        <taxon>eudicotyledons</taxon>
        <taxon>Gunneridae</taxon>
        <taxon>Pentapetalae</taxon>
        <taxon>asterids</taxon>
        <taxon>campanulids</taxon>
        <taxon>Asterales</taxon>
        <taxon>Asteraceae</taxon>
        <taxon>Asteroideae</taxon>
        <taxon>Anthemideae</taxon>
        <taxon>Anthemidinae</taxon>
        <taxon>Tanacetum</taxon>
    </lineage>
</organism>
<dbReference type="InterPro" id="IPR043502">
    <property type="entry name" value="DNA/RNA_pol_sf"/>
</dbReference>
<comment type="caution">
    <text evidence="1">The sequence shown here is derived from an EMBL/GenBank/DDBJ whole genome shotgun (WGS) entry which is preliminary data.</text>
</comment>
<keyword evidence="1" id="KW-0695">RNA-directed DNA polymerase</keyword>
<gene>
    <name evidence="1" type="ORF">Tco_0655438</name>
</gene>
<keyword evidence="2" id="KW-1185">Reference proteome</keyword>
<dbReference type="CDD" id="cd00303">
    <property type="entry name" value="retropepsin_like"/>
    <property type="match status" value="1"/>
</dbReference>
<proteinExistence type="predicted"/>
<dbReference type="Gene3D" id="2.40.70.10">
    <property type="entry name" value="Acid Proteases"/>
    <property type="match status" value="1"/>
</dbReference>
<dbReference type="InterPro" id="IPR043128">
    <property type="entry name" value="Rev_trsase/Diguanyl_cyclase"/>
</dbReference>
<dbReference type="PANTHER" id="PTHR33067:SF9">
    <property type="entry name" value="RNA-DIRECTED DNA POLYMERASE"/>
    <property type="match status" value="1"/>
</dbReference>
<dbReference type="Proteomes" id="UP001151760">
    <property type="component" value="Unassembled WGS sequence"/>
</dbReference>
<keyword evidence="1" id="KW-0548">Nucleotidyltransferase</keyword>
<reference evidence="1" key="1">
    <citation type="journal article" date="2022" name="Int. J. Mol. Sci.">
        <title>Draft Genome of Tanacetum Coccineum: Genomic Comparison of Closely Related Tanacetum-Family Plants.</title>
        <authorList>
            <person name="Yamashiro T."/>
            <person name="Shiraishi A."/>
            <person name="Nakayama K."/>
            <person name="Satake H."/>
        </authorList>
    </citation>
    <scope>NUCLEOTIDE SEQUENCE</scope>
</reference>
<name>A0ABQ4X643_9ASTR</name>
<dbReference type="SUPFAM" id="SSF56672">
    <property type="entry name" value="DNA/RNA polymerases"/>
    <property type="match status" value="1"/>
</dbReference>
<dbReference type="PANTHER" id="PTHR33067">
    <property type="entry name" value="RNA-DIRECTED DNA POLYMERASE-RELATED"/>
    <property type="match status" value="1"/>
</dbReference>
<protein>
    <submittedName>
        <fullName evidence="1">Reverse transcriptase domain-containing protein</fullName>
    </submittedName>
</protein>
<keyword evidence="1" id="KW-0808">Transferase</keyword>
<sequence length="218" mass="24505">ISLPELTPTCMALELADRSITQPIGIAEDVYLKVGKFKFPADFVVVDFDADPQVPLILGRSFLKTGHTLIDVYEGELTLRVGKEATEASKGVKVTIFVLIGIRVISWLWKALVLGHKISKNRIEVDKAKVDVIAKLTHPNTVKGVWSFLGHACFYRRFITEGITVPTTPPKRFLTQDFIGPRFTEMPMTWSPDVTLVAVKEYFTVMKCTKFHPSLRNL</sequence>